<evidence type="ECO:0000256" key="1">
    <source>
        <dbReference type="SAM" id="MobiDB-lite"/>
    </source>
</evidence>
<name>A0A9P3LMH7_9APHY</name>
<keyword evidence="3" id="KW-1185">Reference proteome</keyword>
<feature type="compositionally biased region" description="Polar residues" evidence="1">
    <location>
        <begin position="435"/>
        <end position="447"/>
    </location>
</feature>
<feature type="compositionally biased region" description="Low complexity" evidence="1">
    <location>
        <begin position="168"/>
        <end position="179"/>
    </location>
</feature>
<reference evidence="2 3" key="1">
    <citation type="submission" date="2021-08" db="EMBL/GenBank/DDBJ databases">
        <title>Draft Genome Sequence of Phanerochaete sordida strain YK-624.</title>
        <authorList>
            <person name="Mori T."/>
            <person name="Dohra H."/>
            <person name="Suzuki T."/>
            <person name="Kawagishi H."/>
            <person name="Hirai H."/>
        </authorList>
    </citation>
    <scope>NUCLEOTIDE SEQUENCE [LARGE SCALE GENOMIC DNA]</scope>
    <source>
        <strain evidence="2 3">YK-624</strain>
    </source>
</reference>
<protein>
    <submittedName>
        <fullName evidence="2">Uncharacterized protein</fullName>
    </submittedName>
</protein>
<proteinExistence type="predicted"/>
<feature type="compositionally biased region" description="Acidic residues" evidence="1">
    <location>
        <begin position="40"/>
        <end position="51"/>
    </location>
</feature>
<feature type="region of interest" description="Disordered" evidence="1">
    <location>
        <begin position="168"/>
        <end position="193"/>
    </location>
</feature>
<evidence type="ECO:0000313" key="3">
    <source>
        <dbReference type="Proteomes" id="UP000703269"/>
    </source>
</evidence>
<dbReference type="EMBL" id="BPQB01000107">
    <property type="protein sequence ID" value="GJE99372.1"/>
    <property type="molecule type" value="Genomic_DNA"/>
</dbReference>
<feature type="region of interest" description="Disordered" evidence="1">
    <location>
        <begin position="1"/>
        <end position="21"/>
    </location>
</feature>
<feature type="region of interest" description="Disordered" evidence="1">
    <location>
        <begin position="38"/>
        <end position="153"/>
    </location>
</feature>
<feature type="compositionally biased region" description="Low complexity" evidence="1">
    <location>
        <begin position="93"/>
        <end position="109"/>
    </location>
</feature>
<dbReference type="Proteomes" id="UP000703269">
    <property type="component" value="Unassembled WGS sequence"/>
</dbReference>
<dbReference type="OrthoDB" id="3215163at2759"/>
<evidence type="ECO:0000313" key="2">
    <source>
        <dbReference type="EMBL" id="GJE99372.1"/>
    </source>
</evidence>
<comment type="caution">
    <text evidence="2">The sequence shown here is derived from an EMBL/GenBank/DDBJ whole genome shotgun (WGS) entry which is preliminary data.</text>
</comment>
<feature type="compositionally biased region" description="Polar residues" evidence="1">
    <location>
        <begin position="70"/>
        <end position="87"/>
    </location>
</feature>
<organism evidence="2 3">
    <name type="scientific">Phanerochaete sordida</name>
    <dbReference type="NCBI Taxonomy" id="48140"/>
    <lineage>
        <taxon>Eukaryota</taxon>
        <taxon>Fungi</taxon>
        <taxon>Dikarya</taxon>
        <taxon>Basidiomycota</taxon>
        <taxon>Agaricomycotina</taxon>
        <taxon>Agaricomycetes</taxon>
        <taxon>Polyporales</taxon>
        <taxon>Phanerochaetaceae</taxon>
        <taxon>Phanerochaete</taxon>
    </lineage>
</organism>
<dbReference type="AlphaFoldDB" id="A0A9P3LMH7"/>
<feature type="region of interest" description="Disordered" evidence="1">
    <location>
        <begin position="427"/>
        <end position="447"/>
    </location>
</feature>
<sequence>MDNNDEYADGRPAKRPRISLSEIRKSIEPHYNVAFRATADEDITMSDDIEDFSPPPTPTSRGAKRLPTIDSASQIPPQATSASQRQSMRPPASSLSWSTSSVSAGSTSTRPGPSNWRVLKPPSFPSGASSAEASARSKPHSMQSKPSQKLAPASSYASRLDFTSIGSKAKLSSSGKPLKLLPPPVLARKPAPPTRMTTISKTAVARTFDIHTEDGRDNLFSLWMLTHPTGYVDPETRELTRGLDQSPERKKKNKGVKFRRGGFAAQVSTLLGGKNTSFVLWHAAMERVKSRSQWDLRLFILSTEVILEPMHIGKYKSAVLKQQSVLVRGIVVLKTCSVHDVQEGDEITALFKLHDKTPYKLLPRQQLRLAENLEADISQPWNHIFLPRVQSTGVVKKELVACFERYRLFEIDDPQTYRETLKSRFPKGPRPFPMQLTQREASTSSAV</sequence>
<feature type="compositionally biased region" description="Pro residues" evidence="1">
    <location>
        <begin position="180"/>
        <end position="193"/>
    </location>
</feature>
<feature type="compositionally biased region" description="Low complexity" evidence="1">
    <location>
        <begin position="125"/>
        <end position="136"/>
    </location>
</feature>
<gene>
    <name evidence="2" type="ORF">PsYK624_156260</name>
</gene>
<accession>A0A9P3LMH7</accession>